<dbReference type="CDD" id="cd01276">
    <property type="entry name" value="PKCI_related"/>
    <property type="match status" value="1"/>
</dbReference>
<dbReference type="InterPro" id="IPR011146">
    <property type="entry name" value="HIT-like"/>
</dbReference>
<feature type="domain" description="HIT" evidence="4">
    <location>
        <begin position="70"/>
        <end position="178"/>
    </location>
</feature>
<evidence type="ECO:0000256" key="3">
    <source>
        <dbReference type="PROSITE-ProRule" id="PRU00464"/>
    </source>
</evidence>
<name>A0A8B7XG52_ACAPL</name>
<evidence type="ECO:0000313" key="6">
    <source>
        <dbReference type="RefSeq" id="XP_022079216.1"/>
    </source>
</evidence>
<dbReference type="OMA" id="FRIVMND"/>
<dbReference type="GO" id="GO:0003824">
    <property type="term" value="F:catalytic activity"/>
    <property type="evidence" value="ECO:0007669"/>
    <property type="project" value="InterPro"/>
</dbReference>
<evidence type="ECO:0000313" key="5">
    <source>
        <dbReference type="Proteomes" id="UP000694845"/>
    </source>
</evidence>
<dbReference type="FunFam" id="3.30.428.10:FF:000005">
    <property type="entry name" value="Histidine triad nucleotide-binding protein 1"/>
    <property type="match status" value="1"/>
</dbReference>
<dbReference type="InterPro" id="IPR001310">
    <property type="entry name" value="Histidine_triad_HIT"/>
</dbReference>
<evidence type="ECO:0000256" key="2">
    <source>
        <dbReference type="PIRSR" id="PIRSR601310-3"/>
    </source>
</evidence>
<dbReference type="PROSITE" id="PS00892">
    <property type="entry name" value="HIT_1"/>
    <property type="match status" value="1"/>
</dbReference>
<dbReference type="Proteomes" id="UP000694845">
    <property type="component" value="Unplaced"/>
</dbReference>
<reference evidence="6" key="1">
    <citation type="submission" date="2025-08" db="UniProtKB">
        <authorList>
            <consortium name="RefSeq"/>
        </authorList>
    </citation>
    <scope>IDENTIFICATION</scope>
</reference>
<dbReference type="OrthoDB" id="672793at2759"/>
<feature type="active site" description="Tele-AMP-histidine intermediate" evidence="1">
    <location>
        <position position="164"/>
    </location>
</feature>
<dbReference type="GeneID" id="110973061"/>
<evidence type="ECO:0000256" key="1">
    <source>
        <dbReference type="PIRSR" id="PIRSR601310-1"/>
    </source>
</evidence>
<dbReference type="Gene3D" id="3.30.428.10">
    <property type="entry name" value="HIT-like"/>
    <property type="match status" value="1"/>
</dbReference>
<proteinExistence type="predicted"/>
<dbReference type="InterPro" id="IPR036265">
    <property type="entry name" value="HIT-like_sf"/>
</dbReference>
<feature type="short sequence motif" description="Histidine triad motif" evidence="2 3">
    <location>
        <begin position="162"/>
        <end position="166"/>
    </location>
</feature>
<dbReference type="KEGG" id="aplc:110973061"/>
<dbReference type="PROSITE" id="PS51084">
    <property type="entry name" value="HIT_2"/>
    <property type="match status" value="1"/>
</dbReference>
<dbReference type="RefSeq" id="XP_022079216.1">
    <property type="nucleotide sequence ID" value="XM_022223524.1"/>
</dbReference>
<dbReference type="AlphaFoldDB" id="A0A8B7XG52"/>
<keyword evidence="5" id="KW-1185">Reference proteome</keyword>
<evidence type="ECO:0000259" key="4">
    <source>
        <dbReference type="PROSITE" id="PS51084"/>
    </source>
</evidence>
<dbReference type="PRINTS" id="PR00332">
    <property type="entry name" value="HISTRIAD"/>
</dbReference>
<gene>
    <name evidence="6" type="primary">LOC110973061</name>
</gene>
<protein>
    <submittedName>
        <fullName evidence="6">Histidine triad nucleotide-binding protein 1-like</fullName>
    </submittedName>
</protein>
<dbReference type="SUPFAM" id="SSF54197">
    <property type="entry name" value="HIT-like"/>
    <property type="match status" value="1"/>
</dbReference>
<dbReference type="InterPro" id="IPR019808">
    <property type="entry name" value="Histidine_triad_CS"/>
</dbReference>
<dbReference type="PANTHER" id="PTHR23089">
    <property type="entry name" value="HISTIDINE TRIAD HIT PROTEIN"/>
    <property type="match status" value="1"/>
</dbReference>
<organism evidence="5 6">
    <name type="scientific">Acanthaster planci</name>
    <name type="common">Crown-of-thorns starfish</name>
    <dbReference type="NCBI Taxonomy" id="133434"/>
    <lineage>
        <taxon>Eukaryota</taxon>
        <taxon>Metazoa</taxon>
        <taxon>Echinodermata</taxon>
        <taxon>Eleutherozoa</taxon>
        <taxon>Asterozoa</taxon>
        <taxon>Asteroidea</taxon>
        <taxon>Valvatacea</taxon>
        <taxon>Valvatida</taxon>
        <taxon>Acanthasteridae</taxon>
        <taxon>Acanthaster</taxon>
    </lineage>
</organism>
<accession>A0A8B7XG52</accession>
<sequence>MALRQIFARTWTHGKFPGFRSVYDERLTDVARARGALFCQLRSLTSDESSSEEKLAADAARRHNRDKPNVFQKIISGDIQADTIYEDEQCMAFRDVNPVAPTHIIVIPRKPIPCLSESTDSDAPLLGHLMTVARKVAALEELKDGFRIVMNDGRHGSQSIYHLHVHVIGGRQMRWPPG</sequence>
<dbReference type="Pfam" id="PF01230">
    <property type="entry name" value="HIT"/>
    <property type="match status" value="1"/>
</dbReference>